<protein>
    <recommendedName>
        <fullName evidence="2">RNA polymerase II holoenzyme cyclin-like subunit</fullName>
    </recommendedName>
</protein>
<dbReference type="Pfam" id="PF00134">
    <property type="entry name" value="Cyclin_N"/>
    <property type="match status" value="1"/>
</dbReference>
<keyword evidence="3" id="KW-0195">Cyclin</keyword>
<sequence>MAANYWESTQRKNWQFSKEQLASMRQKLEDEDQGLVQSFGLPQLPHLNIFFNQQINRLGKRLGVRQQAMATAQVYIKRFYTKVEIRRTNPFLVITTALYLACKMEECPQHIRLMNQEARSLWTDMQLFQDPSKIGECEFWLISEMSSNLIVHQPYRTLTGLQSSLGLTQDEMALSWSIINDHYMTDLPLLYPPHTVALMAILLAIVFRPSQNTTQAGAAAAAAAQAAAAAAGGGAAAGAAMAQPGMAGINAVTAALAQAQARQPPTPGGGGAVVGPPGGQQQQQAGAADGPAGGVSASQSAALSKEKNERYSKMHRFGLWLAESNIDIEAIVDCTQELISFYDFQEQYNDKLTREQIVRFIKARGLDKG</sequence>
<comment type="caution">
    <text evidence="6">The sequence shown here is derived from an EMBL/GenBank/DDBJ whole genome shotgun (WGS) entry which is preliminary data.</text>
</comment>
<keyword evidence="7" id="KW-1185">Reference proteome</keyword>
<proteinExistence type="inferred from homology"/>
<dbReference type="SUPFAM" id="SSF47954">
    <property type="entry name" value="Cyclin-like"/>
    <property type="match status" value="2"/>
</dbReference>
<dbReference type="EMBL" id="LKEB01000082">
    <property type="protein sequence ID" value="ROV93046.1"/>
    <property type="molecule type" value="Genomic_DNA"/>
</dbReference>
<gene>
    <name evidence="6" type="ORF">VPNG_09436</name>
</gene>
<dbReference type="PIRSF" id="PIRSF028758">
    <property type="entry name" value="Cyclin, C/H/G types"/>
    <property type="match status" value="1"/>
</dbReference>
<dbReference type="InterPro" id="IPR036915">
    <property type="entry name" value="Cyclin-like_sf"/>
</dbReference>
<dbReference type="GO" id="GO:0006357">
    <property type="term" value="P:regulation of transcription by RNA polymerase II"/>
    <property type="evidence" value="ECO:0007669"/>
    <property type="project" value="InterPro"/>
</dbReference>
<dbReference type="InterPro" id="IPR043198">
    <property type="entry name" value="Cyclin/Ssn8"/>
</dbReference>
<dbReference type="CDD" id="cd20513">
    <property type="entry name" value="CYCLIN_CCNC_rpt1"/>
    <property type="match status" value="1"/>
</dbReference>
<dbReference type="GO" id="GO:0016538">
    <property type="term" value="F:cyclin-dependent protein serine/threonine kinase regulator activity"/>
    <property type="evidence" value="ECO:0007669"/>
    <property type="project" value="InterPro"/>
</dbReference>
<comment type="similarity">
    <text evidence="1">Belongs to the cyclin family. Cyclin C subfamily.</text>
</comment>
<dbReference type="STRING" id="1230097.A0A423VPU1"/>
<evidence type="ECO:0000313" key="7">
    <source>
        <dbReference type="Proteomes" id="UP000285146"/>
    </source>
</evidence>
<organism evidence="6 7">
    <name type="scientific">Cytospora leucostoma</name>
    <dbReference type="NCBI Taxonomy" id="1230097"/>
    <lineage>
        <taxon>Eukaryota</taxon>
        <taxon>Fungi</taxon>
        <taxon>Dikarya</taxon>
        <taxon>Ascomycota</taxon>
        <taxon>Pezizomycotina</taxon>
        <taxon>Sordariomycetes</taxon>
        <taxon>Sordariomycetidae</taxon>
        <taxon>Diaporthales</taxon>
        <taxon>Cytosporaceae</taxon>
        <taxon>Cytospora</taxon>
    </lineage>
</organism>
<evidence type="ECO:0000256" key="1">
    <source>
        <dbReference type="ARBA" id="ARBA00008638"/>
    </source>
</evidence>
<dbReference type="InParanoid" id="A0A423VPU1"/>
<evidence type="ECO:0000259" key="5">
    <source>
        <dbReference type="SMART" id="SM00385"/>
    </source>
</evidence>
<dbReference type="Gene3D" id="1.10.472.10">
    <property type="entry name" value="Cyclin-like"/>
    <property type="match status" value="2"/>
</dbReference>
<feature type="compositionally biased region" description="Gly residues" evidence="4">
    <location>
        <begin position="268"/>
        <end position="278"/>
    </location>
</feature>
<dbReference type="PANTHER" id="PTHR10026">
    <property type="entry name" value="CYCLIN"/>
    <property type="match status" value="1"/>
</dbReference>
<reference evidence="6 7" key="1">
    <citation type="submission" date="2015-09" db="EMBL/GenBank/DDBJ databases">
        <title>Host preference determinants of Valsa canker pathogens revealed by comparative genomics.</title>
        <authorList>
            <person name="Yin Z."/>
            <person name="Huang L."/>
        </authorList>
    </citation>
    <scope>NUCLEOTIDE SEQUENCE [LARGE SCALE GENOMIC DNA]</scope>
    <source>
        <strain evidence="6 7">SXYLt</strain>
    </source>
</reference>
<dbReference type="AlphaFoldDB" id="A0A423VPU1"/>
<evidence type="ECO:0000256" key="2">
    <source>
        <dbReference type="ARBA" id="ARBA00014912"/>
    </source>
</evidence>
<feature type="compositionally biased region" description="Low complexity" evidence="4">
    <location>
        <begin position="279"/>
        <end position="297"/>
    </location>
</feature>
<dbReference type="Proteomes" id="UP000285146">
    <property type="component" value="Unassembled WGS sequence"/>
</dbReference>
<evidence type="ECO:0000313" key="6">
    <source>
        <dbReference type="EMBL" id="ROV93046.1"/>
    </source>
</evidence>
<accession>A0A423VPU1</accession>
<dbReference type="InterPro" id="IPR006671">
    <property type="entry name" value="Cyclin_N"/>
</dbReference>
<dbReference type="SMART" id="SM00385">
    <property type="entry name" value="CYCLIN"/>
    <property type="match status" value="1"/>
</dbReference>
<evidence type="ECO:0000256" key="3">
    <source>
        <dbReference type="RuleBase" id="RU000383"/>
    </source>
</evidence>
<evidence type="ECO:0000256" key="4">
    <source>
        <dbReference type="SAM" id="MobiDB-lite"/>
    </source>
</evidence>
<dbReference type="InterPro" id="IPR013763">
    <property type="entry name" value="Cyclin-like_dom"/>
</dbReference>
<name>A0A423VPU1_9PEZI</name>
<feature type="region of interest" description="Disordered" evidence="4">
    <location>
        <begin position="259"/>
        <end position="301"/>
    </location>
</feature>
<dbReference type="FunCoup" id="A0A423VPU1">
    <property type="interactions" value="859"/>
</dbReference>
<feature type="domain" description="Cyclin-like" evidence="5">
    <location>
        <begin position="53"/>
        <end position="143"/>
    </location>
</feature>
<dbReference type="OrthoDB" id="10266018at2759"/>